<dbReference type="Gene3D" id="3.30.9.10">
    <property type="entry name" value="D-Amino Acid Oxidase, subunit A, domain 2"/>
    <property type="match status" value="1"/>
</dbReference>
<gene>
    <name evidence="4" type="ORF">V3330_01505</name>
</gene>
<accession>A0AAW9RER9</accession>
<feature type="domain" description="FAD dependent oxidoreductase" evidence="3">
    <location>
        <begin position="36"/>
        <end position="387"/>
    </location>
</feature>
<dbReference type="EMBL" id="JAZHOG010000001">
    <property type="protein sequence ID" value="MEJ8566286.1"/>
    <property type="molecule type" value="Genomic_DNA"/>
</dbReference>
<protein>
    <submittedName>
        <fullName evidence="4">FAD-binding oxidoreductase</fullName>
        <ecNumber evidence="4">1.-.-.-</ecNumber>
    </submittedName>
</protein>
<dbReference type="InterPro" id="IPR006076">
    <property type="entry name" value="FAD-dep_OxRdtase"/>
</dbReference>
<evidence type="ECO:0000313" key="4">
    <source>
        <dbReference type="EMBL" id="MEJ8566286.1"/>
    </source>
</evidence>
<reference evidence="4 5" key="1">
    <citation type="submission" date="2024-02" db="EMBL/GenBank/DDBJ databases">
        <title>A novel Wenzhouxiangellaceae bacterium, isolated from coastal sediments.</title>
        <authorList>
            <person name="Du Z.-J."/>
            <person name="Ye Y.-Q."/>
            <person name="Zhang X.-Y."/>
        </authorList>
    </citation>
    <scope>NUCLEOTIDE SEQUENCE [LARGE SCALE GENOMIC DNA]</scope>
    <source>
        <strain evidence="4 5">CH-27</strain>
    </source>
</reference>
<feature type="compositionally biased region" description="Basic and acidic residues" evidence="2">
    <location>
        <begin position="1"/>
        <end position="15"/>
    </location>
</feature>
<organism evidence="4 5">
    <name type="scientific">Elongatibacter sediminis</name>
    <dbReference type="NCBI Taxonomy" id="3119006"/>
    <lineage>
        <taxon>Bacteria</taxon>
        <taxon>Pseudomonadati</taxon>
        <taxon>Pseudomonadota</taxon>
        <taxon>Gammaproteobacteria</taxon>
        <taxon>Chromatiales</taxon>
        <taxon>Wenzhouxiangellaceae</taxon>
        <taxon>Elongatibacter</taxon>
    </lineage>
</organism>
<evidence type="ECO:0000256" key="2">
    <source>
        <dbReference type="SAM" id="MobiDB-lite"/>
    </source>
</evidence>
<evidence type="ECO:0000259" key="3">
    <source>
        <dbReference type="Pfam" id="PF01266"/>
    </source>
</evidence>
<sequence>MTVGRHADDARENVLWDHTAPPGPETSRLEGEAEAKVAVIGAGIAGLSTALHLATAGISVVVLEAGDIGGGATGRSGGLIAPDFIRHTPDQVEGEAGPDRGEALVRMIGGSAAYCFDLISEYGLECEAAQNGFWTPAHNERVAESLRTRVRQWQARGFGARYADQEETARTLGTDRYCGALVLADGGTLNPLAFARGLARVAIEKGVAIFENNPVHSLERQGGTWRLNTADGPVTARQLVLAANGGNGQLHPGMRGVVMPLDVIEYATRTLDTNRYPMLENGASFTDKQPYVFTGRFDAERRLIAAFPDFAIPRSRRVLEYEARTRVRQHFPHCSDVEIEFLWPGRAWLNSDLLPRVYDLGDSALAIQACNGRGLSVNTVLGAELARAIANEDYAGLPVAPNRPQPIRGFAIARHVPTLLMLYAHLRSKITRAFTR</sequence>
<dbReference type="AlphaFoldDB" id="A0AAW9RER9"/>
<name>A0AAW9RER9_9GAMM</name>
<dbReference type="SUPFAM" id="SSF51905">
    <property type="entry name" value="FAD/NAD(P)-binding domain"/>
    <property type="match status" value="1"/>
</dbReference>
<dbReference type="PANTHER" id="PTHR13847">
    <property type="entry name" value="SARCOSINE DEHYDROGENASE-RELATED"/>
    <property type="match status" value="1"/>
</dbReference>
<evidence type="ECO:0000256" key="1">
    <source>
        <dbReference type="ARBA" id="ARBA00023002"/>
    </source>
</evidence>
<dbReference type="PANTHER" id="PTHR13847:SF281">
    <property type="entry name" value="FAD DEPENDENT OXIDOREDUCTASE DOMAIN-CONTAINING PROTEIN"/>
    <property type="match status" value="1"/>
</dbReference>
<evidence type="ECO:0000313" key="5">
    <source>
        <dbReference type="Proteomes" id="UP001359886"/>
    </source>
</evidence>
<dbReference type="InterPro" id="IPR036188">
    <property type="entry name" value="FAD/NAD-bd_sf"/>
</dbReference>
<keyword evidence="5" id="KW-1185">Reference proteome</keyword>
<proteinExistence type="predicted"/>
<dbReference type="GO" id="GO:0016491">
    <property type="term" value="F:oxidoreductase activity"/>
    <property type="evidence" value="ECO:0007669"/>
    <property type="project" value="UniProtKB-KW"/>
</dbReference>
<dbReference type="RefSeq" id="WP_354693609.1">
    <property type="nucleotide sequence ID" value="NZ_JAZHOG010000001.1"/>
</dbReference>
<dbReference type="Pfam" id="PF01266">
    <property type="entry name" value="DAO"/>
    <property type="match status" value="1"/>
</dbReference>
<dbReference type="EC" id="1.-.-.-" evidence="4"/>
<dbReference type="Gene3D" id="3.50.50.60">
    <property type="entry name" value="FAD/NAD(P)-binding domain"/>
    <property type="match status" value="1"/>
</dbReference>
<comment type="caution">
    <text evidence="4">The sequence shown here is derived from an EMBL/GenBank/DDBJ whole genome shotgun (WGS) entry which is preliminary data.</text>
</comment>
<dbReference type="GO" id="GO:0005737">
    <property type="term" value="C:cytoplasm"/>
    <property type="evidence" value="ECO:0007669"/>
    <property type="project" value="TreeGrafter"/>
</dbReference>
<dbReference type="Proteomes" id="UP001359886">
    <property type="component" value="Unassembled WGS sequence"/>
</dbReference>
<keyword evidence="1 4" id="KW-0560">Oxidoreductase</keyword>
<feature type="region of interest" description="Disordered" evidence="2">
    <location>
        <begin position="1"/>
        <end position="29"/>
    </location>
</feature>